<comment type="subcellular location">
    <subcellularLocation>
        <location evidence="1">Mitochondrion inner membrane</location>
    </subcellularLocation>
</comment>
<keyword evidence="5" id="KW-0496">Mitochondrion</keyword>
<comment type="subunit">
    <text evidence="2">Heterodimer of 2 subunits, IMMPL1 and IMMPL2.</text>
</comment>
<dbReference type="InterPro" id="IPR036286">
    <property type="entry name" value="LexA/Signal_pep-like_sf"/>
</dbReference>
<evidence type="ECO:0000256" key="1">
    <source>
        <dbReference type="ARBA" id="ARBA00004273"/>
    </source>
</evidence>
<name>A0A6F9DFS8_9ASCI</name>
<evidence type="ECO:0000256" key="3">
    <source>
        <dbReference type="ARBA" id="ARBA00022792"/>
    </source>
</evidence>
<dbReference type="EMBL" id="LR785976">
    <property type="protein sequence ID" value="CAB3256091.1"/>
    <property type="molecule type" value="mRNA"/>
</dbReference>
<dbReference type="SUPFAM" id="SSF51306">
    <property type="entry name" value="LexA/Signal peptidase"/>
    <property type="match status" value="1"/>
</dbReference>
<dbReference type="GO" id="GO:0006627">
    <property type="term" value="P:protein processing involved in protein targeting to mitochondrion"/>
    <property type="evidence" value="ECO:0007669"/>
    <property type="project" value="TreeGrafter"/>
</dbReference>
<evidence type="ECO:0000256" key="7">
    <source>
        <dbReference type="ARBA" id="ARBA00038445"/>
    </source>
</evidence>
<dbReference type="GO" id="GO:0042720">
    <property type="term" value="C:mitochondrial inner membrane peptidase complex"/>
    <property type="evidence" value="ECO:0007669"/>
    <property type="project" value="TreeGrafter"/>
</dbReference>
<comment type="similarity">
    <text evidence="7">Belongs to the peptidase S26 family. IMP1 subfamily.</text>
</comment>
<dbReference type="GO" id="GO:0004252">
    <property type="term" value="F:serine-type endopeptidase activity"/>
    <property type="evidence" value="ECO:0007669"/>
    <property type="project" value="InterPro"/>
</dbReference>
<dbReference type="GO" id="GO:0006465">
    <property type="term" value="P:signal peptide processing"/>
    <property type="evidence" value="ECO:0007669"/>
    <property type="project" value="InterPro"/>
</dbReference>
<evidence type="ECO:0000313" key="11">
    <source>
        <dbReference type="EMBL" id="CAB3256091.1"/>
    </source>
</evidence>
<evidence type="ECO:0000256" key="8">
    <source>
        <dbReference type="PIRSR" id="PIRSR600223-1"/>
    </source>
</evidence>
<feature type="transmembrane region" description="Helical" evidence="9">
    <location>
        <begin position="12"/>
        <end position="37"/>
    </location>
</feature>
<dbReference type="CDD" id="cd06530">
    <property type="entry name" value="S26_SPase_I"/>
    <property type="match status" value="1"/>
</dbReference>
<feature type="domain" description="Peptidase S26" evidence="10">
    <location>
        <begin position="26"/>
        <end position="96"/>
    </location>
</feature>
<keyword evidence="11" id="KW-0645">Protease</keyword>
<dbReference type="InterPro" id="IPR052064">
    <property type="entry name" value="Mito_IMP1_subunit"/>
</dbReference>
<dbReference type="InterPro" id="IPR000223">
    <property type="entry name" value="Pept_S26A_signal_pept_1"/>
</dbReference>
<feature type="active site" evidence="8">
    <location>
        <position position="82"/>
    </location>
</feature>
<evidence type="ECO:0000256" key="9">
    <source>
        <dbReference type="SAM" id="Phobius"/>
    </source>
</evidence>
<keyword evidence="3" id="KW-0999">Mitochondrion inner membrane</keyword>
<dbReference type="InterPro" id="IPR019533">
    <property type="entry name" value="Peptidase_S26"/>
</dbReference>
<keyword evidence="4" id="KW-0378">Hydrolase</keyword>
<keyword evidence="9" id="KW-0812">Transmembrane</keyword>
<keyword evidence="9" id="KW-1133">Transmembrane helix</keyword>
<dbReference type="AlphaFoldDB" id="A0A6F9DFS8"/>
<dbReference type="Gene3D" id="2.10.109.10">
    <property type="entry name" value="Umud Fragment, subunit A"/>
    <property type="match status" value="1"/>
</dbReference>
<evidence type="ECO:0000256" key="2">
    <source>
        <dbReference type="ARBA" id="ARBA00011805"/>
    </source>
</evidence>
<reference evidence="11" key="1">
    <citation type="submission" date="2020-04" db="EMBL/GenBank/DDBJ databases">
        <authorList>
            <person name="Neveu A P."/>
        </authorList>
    </citation>
    <scope>NUCLEOTIDE SEQUENCE</scope>
    <source>
        <tissue evidence="11">Whole embryo</tissue>
    </source>
</reference>
<evidence type="ECO:0000259" key="10">
    <source>
        <dbReference type="Pfam" id="PF10502"/>
    </source>
</evidence>
<dbReference type="PRINTS" id="PR00727">
    <property type="entry name" value="LEADERPTASE"/>
</dbReference>
<sequence>MMVHWWKPLALSAIRGVCYGTVIFTVMDSVGGLLYFIGPSMEPTVHENEIGLCEKVTSYQNFQRGDIVIALQPDEPTTQICKRIMGLEGEQINNSKNPINNTSGGKYFGGIVPRGHVWLEGDNKSSSRDSRHFGPVPLALVHGRVFAKIYPFPEMTWFRRSPKPTT</sequence>
<feature type="domain" description="Peptidase S26" evidence="10">
    <location>
        <begin position="107"/>
        <end position="148"/>
    </location>
</feature>
<accession>A0A6F9DFS8</accession>
<proteinExistence type="evidence at transcript level"/>
<evidence type="ECO:0000256" key="4">
    <source>
        <dbReference type="ARBA" id="ARBA00022801"/>
    </source>
</evidence>
<dbReference type="PANTHER" id="PTHR12383:SF16">
    <property type="entry name" value="MITOCHONDRIAL INNER MEMBRANE PROTEASE SUBUNIT 1"/>
    <property type="match status" value="1"/>
</dbReference>
<protein>
    <submittedName>
        <fullName evidence="11">Mitochondrial inner membrane protease subunit 1-like</fullName>
    </submittedName>
</protein>
<evidence type="ECO:0000256" key="5">
    <source>
        <dbReference type="ARBA" id="ARBA00023128"/>
    </source>
</evidence>
<dbReference type="PANTHER" id="PTHR12383">
    <property type="entry name" value="PROTEASE FAMILY S26 MITOCHONDRIAL INNER MEMBRANE PROTEASE-RELATED"/>
    <property type="match status" value="1"/>
</dbReference>
<organism evidence="11">
    <name type="scientific">Phallusia mammillata</name>
    <dbReference type="NCBI Taxonomy" id="59560"/>
    <lineage>
        <taxon>Eukaryota</taxon>
        <taxon>Metazoa</taxon>
        <taxon>Chordata</taxon>
        <taxon>Tunicata</taxon>
        <taxon>Ascidiacea</taxon>
        <taxon>Phlebobranchia</taxon>
        <taxon>Ascidiidae</taxon>
        <taxon>Phallusia</taxon>
    </lineage>
</organism>
<keyword evidence="6 9" id="KW-0472">Membrane</keyword>
<feature type="active site" evidence="8">
    <location>
        <position position="40"/>
    </location>
</feature>
<gene>
    <name evidence="11" type="primary">Immp1l-002</name>
</gene>
<dbReference type="Pfam" id="PF10502">
    <property type="entry name" value="Peptidase_S26"/>
    <property type="match status" value="2"/>
</dbReference>
<evidence type="ECO:0000256" key="6">
    <source>
        <dbReference type="ARBA" id="ARBA00023136"/>
    </source>
</evidence>